<proteinExistence type="predicted"/>
<dbReference type="AlphaFoldDB" id="A0A411YI80"/>
<dbReference type="EMBL" id="CP036402">
    <property type="protein sequence ID" value="QBI20994.1"/>
    <property type="molecule type" value="Genomic_DNA"/>
</dbReference>
<dbReference type="Proteomes" id="UP000291469">
    <property type="component" value="Chromosome"/>
</dbReference>
<keyword evidence="3" id="KW-1185">Reference proteome</keyword>
<keyword evidence="1" id="KW-0472">Membrane</keyword>
<sequence>MEVLLIAAVLQLVAVLGLIVLASNDPGIPLRLRARRDGRTEPAPDDGALTLRRRAAFVLLGLLAGATALAALGVGRVY</sequence>
<evidence type="ECO:0000313" key="3">
    <source>
        <dbReference type="Proteomes" id="UP000291469"/>
    </source>
</evidence>
<keyword evidence="1" id="KW-0812">Transmembrane</keyword>
<dbReference type="RefSeq" id="WP_131155987.1">
    <property type="nucleotide sequence ID" value="NZ_CP036402.1"/>
</dbReference>
<organism evidence="2 3">
    <name type="scientific">Egibacter rhizosphaerae</name>
    <dbReference type="NCBI Taxonomy" id="1670831"/>
    <lineage>
        <taxon>Bacteria</taxon>
        <taxon>Bacillati</taxon>
        <taxon>Actinomycetota</taxon>
        <taxon>Nitriliruptoria</taxon>
        <taxon>Egibacterales</taxon>
        <taxon>Egibacteraceae</taxon>
        <taxon>Egibacter</taxon>
    </lineage>
</organism>
<dbReference type="KEGG" id="erz:ER308_16370"/>
<feature type="transmembrane region" description="Helical" evidence="1">
    <location>
        <begin position="55"/>
        <end position="75"/>
    </location>
</feature>
<reference evidence="2 3" key="1">
    <citation type="submission" date="2019-01" db="EMBL/GenBank/DDBJ databases">
        <title>Egibacter rhizosphaerae EGI 80759T.</title>
        <authorList>
            <person name="Chen D.-D."/>
            <person name="Tian Y."/>
            <person name="Jiao J.-Y."/>
            <person name="Zhang X.-T."/>
            <person name="Zhang Y.-G."/>
            <person name="Zhang Y."/>
            <person name="Xiao M."/>
            <person name="Shu W.-S."/>
            <person name="Li W.-J."/>
        </authorList>
    </citation>
    <scope>NUCLEOTIDE SEQUENCE [LARGE SCALE GENOMIC DNA]</scope>
    <source>
        <strain evidence="2 3">EGI 80759</strain>
    </source>
</reference>
<evidence type="ECO:0000256" key="1">
    <source>
        <dbReference type="SAM" id="Phobius"/>
    </source>
</evidence>
<evidence type="ECO:0000313" key="2">
    <source>
        <dbReference type="EMBL" id="QBI20994.1"/>
    </source>
</evidence>
<protein>
    <submittedName>
        <fullName evidence="2">Uncharacterized protein</fullName>
    </submittedName>
</protein>
<name>A0A411YI80_9ACTN</name>
<accession>A0A411YI80</accession>
<keyword evidence="1" id="KW-1133">Transmembrane helix</keyword>
<gene>
    <name evidence="2" type="ORF">ER308_16370</name>
</gene>